<feature type="domain" description="IF140 C-terminal TPR" evidence="10">
    <location>
        <begin position="1151"/>
        <end position="1272"/>
    </location>
</feature>
<dbReference type="PROSITE" id="PS50082">
    <property type="entry name" value="WD_REPEATS_2"/>
    <property type="match status" value="1"/>
</dbReference>
<dbReference type="VEuPathDB" id="FungiDB:BDEG_23043"/>
<dbReference type="InterPro" id="IPR056154">
    <property type="entry name" value="Beta-prop_IFT140_1st"/>
</dbReference>
<sequence>MWVAGQQINGEYQNIAVHSSLPLQAISLHDSQIQIHDEEGTHLESLALKKDSVPTKMVWHPTKKQLAMAWNGGTVGLWCVDMESTLREGKIHQCRITCLEWNSFGNRIISGDEEGAVVVWKVDTRGRLSTMSQYRLKSQIVCCVFRTSSGLCLERHREKDSPPFFIASQSGSIYYADDIGHCTEVSSLKSPIVSLYISGTHNSMFVLSDDLILSRFDLDQDGKMTQNTSMKLSNGLKALGINLISAWIEPGMLAMTVNGSPVRIWNVWNEETCSLDRPEFGLPVYRSFQFNTRHQIMAVGSDNGIVVLWQASASTNVSENSHTWEPIHKFDLGSGSIVSLSWGKYGSILAVQKALGFQMIRQQILKSAISGTEVVAMQSDINSVEIVRHNDTPLQISIQASIKDIKVAKGVLAVLTGKGIELHLLEDQMQKGTSFPMITSASGVFAVNSNFLFVAENNHLNIYTLQGLLKNTVVIPVEEGDITHLLATDQSVILLTRGCTLNIYDIGQRDTRLMISRLLQSVLPNDTIGLFSVNSTKSMLIIYCIDKSQLLEYTFQGSKITDMFWDTDDQRVLVCELDKGTGDKPQISSLFVSTDFGIVVKDTSSFPDKCERLIGVSIPYLIYQQVVNSCQEYIGVEKEVPSVIRAITDFSYNLSNGRVDEAVKSIKLIRNQSVWENMAKICCKLRRPALAKLCLGKLKNAKALRTLNSRYLKSSDASVDQDFLTAIHLGLYDEASKICIQTNRFDLQSELQQCMGQWEKAIESAATKDRPLLPAVFYNFGKYLEEIGDLSGAVAAYEKSNTARAQIPKILLAQPTELQNYIDGSSDLSLKLWWAQNAESHGDFTTATKYYKDANDLLSLARVCCLSGDTEAAVKLESEHPESAAVAYYLGRQFEEEGKIDTAISYYSKAGSFSSAIRLSKEHKLEKNLVHLALQSSPELINEVAQYFINTGQPQKAIPLYSKIGNVSKALEICYATKDMQMLSTIAMTLDPVNDVNALTQIAQFLMDNEAIQNAMQLFLLIQNHDAILNLCQKNQIILSEEIIEKMKIDNTASIKKEIYTKMADICFSQGSYYLACKQYTLAGDRLRAMGSLLKSGDKEKIIFFANVSGSKHPEIYVITANYLQSLNWRADSSVMKAIIQFYTKAKAHSSLARFYDSCSLVEIDEFQNYEKALGALTEAEKCLMKNDAMGKSDQEMLETTQRRIHYIQIFLEAQQCAKNQNLDDMEHLCVSMLNEPDIDASVRCGDIYGLMIESNYSNGNFDKARKQLGELNLRLTNTSADYYVDKVIVHALGGALEQASAYNQNDTVEDDF</sequence>
<dbReference type="FunFam" id="1.25.40.470:FF:000024">
    <property type="entry name" value="Reduced mechanoreceptor potential A"/>
    <property type="match status" value="1"/>
</dbReference>
<dbReference type="SUPFAM" id="SSF48452">
    <property type="entry name" value="TPR-like"/>
    <property type="match status" value="2"/>
</dbReference>
<reference evidence="12 13" key="2">
    <citation type="submission" date="2016-05" db="EMBL/GenBank/DDBJ databases">
        <title>Lineage-specific infection strategies underlie the spectrum of fungal disease in amphibians.</title>
        <authorList>
            <person name="Cuomo C.A."/>
            <person name="Farrer R.A."/>
            <person name="James T."/>
            <person name="Longcore J."/>
            <person name="Birren B."/>
        </authorList>
    </citation>
    <scope>NUCLEOTIDE SEQUENCE [LARGE SCALE GENOMIC DNA]</scope>
    <source>
        <strain evidence="12 13">JEL423</strain>
    </source>
</reference>
<dbReference type="Pfam" id="PF23385">
    <property type="entry name" value="Beta-prop_IFT140_2nd"/>
    <property type="match status" value="2"/>
</dbReference>
<evidence type="ECO:0000313" key="12">
    <source>
        <dbReference type="EMBL" id="OAJ39181.1"/>
    </source>
</evidence>
<dbReference type="GO" id="GO:0036064">
    <property type="term" value="C:ciliary basal body"/>
    <property type="evidence" value="ECO:0007669"/>
    <property type="project" value="TreeGrafter"/>
</dbReference>
<dbReference type="Proteomes" id="UP000077115">
    <property type="component" value="Unassembled WGS sequence"/>
</dbReference>
<evidence type="ECO:0000256" key="1">
    <source>
        <dbReference type="ARBA" id="ARBA00004138"/>
    </source>
</evidence>
<evidence type="ECO:0000259" key="8">
    <source>
        <dbReference type="Pfam" id="PF23383"/>
    </source>
</evidence>
<dbReference type="EMBL" id="DS022302">
    <property type="protein sequence ID" value="OAJ39181.1"/>
    <property type="molecule type" value="Genomic_DNA"/>
</dbReference>
<protein>
    <submittedName>
        <fullName evidence="12">Uncharacterized protein</fullName>
    </submittedName>
</protein>
<keyword evidence="4" id="KW-0802">TPR repeat</keyword>
<dbReference type="InterPro" id="IPR056156">
    <property type="entry name" value="TPR_IF140_C"/>
</dbReference>
<organism evidence="12 13">
    <name type="scientific">Batrachochytrium dendrobatidis (strain JEL423)</name>
    <dbReference type="NCBI Taxonomy" id="403673"/>
    <lineage>
        <taxon>Eukaryota</taxon>
        <taxon>Fungi</taxon>
        <taxon>Fungi incertae sedis</taxon>
        <taxon>Chytridiomycota</taxon>
        <taxon>Chytridiomycota incertae sedis</taxon>
        <taxon>Chytridiomycetes</taxon>
        <taxon>Rhizophydiales</taxon>
        <taxon>Rhizophydiales incertae sedis</taxon>
        <taxon>Batrachochytrium</taxon>
    </lineage>
</organism>
<dbReference type="PANTHER" id="PTHR15722">
    <property type="entry name" value="IFT140/172-RELATED"/>
    <property type="match status" value="1"/>
</dbReference>
<keyword evidence="5" id="KW-0969">Cilium</keyword>
<dbReference type="InterPro" id="IPR011990">
    <property type="entry name" value="TPR-like_helical_dom_sf"/>
</dbReference>
<dbReference type="eggNOG" id="KOG3617">
    <property type="taxonomic scope" value="Eukaryota"/>
</dbReference>
<evidence type="ECO:0000256" key="7">
    <source>
        <dbReference type="PROSITE-ProRule" id="PRU00221"/>
    </source>
</evidence>
<feature type="domain" description="IFT140 second beta-propeller" evidence="9">
    <location>
        <begin position="553"/>
        <end position="623"/>
    </location>
</feature>
<keyword evidence="2 7" id="KW-0853">WD repeat</keyword>
<dbReference type="InterPro" id="IPR001680">
    <property type="entry name" value="WD40_rpt"/>
</dbReference>
<evidence type="ECO:0000256" key="5">
    <source>
        <dbReference type="ARBA" id="ARBA00023069"/>
    </source>
</evidence>
<feature type="domain" description="IF140/IFT172/WDR19 TPR" evidence="11">
    <location>
        <begin position="657"/>
        <end position="1142"/>
    </location>
</feature>
<evidence type="ECO:0000256" key="3">
    <source>
        <dbReference type="ARBA" id="ARBA00022737"/>
    </source>
</evidence>
<evidence type="ECO:0000259" key="10">
    <source>
        <dbReference type="Pfam" id="PF24760"/>
    </source>
</evidence>
<name>A0A177WIJ7_BATDL</name>
<dbReference type="SUPFAM" id="SSF50978">
    <property type="entry name" value="WD40 repeat-like"/>
    <property type="match status" value="2"/>
</dbReference>
<accession>A0A177WIJ7</accession>
<feature type="domain" description="IFT140 first beta-propeller" evidence="8">
    <location>
        <begin position="158"/>
        <end position="356"/>
    </location>
</feature>
<dbReference type="SMART" id="SM00320">
    <property type="entry name" value="WD40"/>
    <property type="match status" value="3"/>
</dbReference>
<keyword evidence="6" id="KW-0966">Cell projection</keyword>
<dbReference type="Gene3D" id="1.25.40.10">
    <property type="entry name" value="Tetratricopeptide repeat domain"/>
    <property type="match status" value="1"/>
</dbReference>
<dbReference type="InterPro" id="IPR036322">
    <property type="entry name" value="WD40_repeat_dom_sf"/>
</dbReference>
<gene>
    <name evidence="12" type="ORF">BDEG_23043</name>
</gene>
<reference evidence="12 13" key="1">
    <citation type="submission" date="2006-10" db="EMBL/GenBank/DDBJ databases">
        <title>The Genome Sequence of Batrachochytrium dendrobatidis JEL423.</title>
        <authorList>
            <consortium name="The Broad Institute Genome Sequencing Platform"/>
            <person name="Birren B."/>
            <person name="Lander E."/>
            <person name="Galagan J."/>
            <person name="Cuomo C."/>
            <person name="Devon K."/>
            <person name="Jaffe D."/>
            <person name="Butler J."/>
            <person name="Alvarez P."/>
            <person name="Gnerre S."/>
            <person name="Grabherr M."/>
            <person name="Kleber M."/>
            <person name="Mauceli E."/>
            <person name="Brockman W."/>
            <person name="Young S."/>
            <person name="LaButti K."/>
            <person name="Sykes S."/>
            <person name="DeCaprio D."/>
            <person name="Crawford M."/>
            <person name="Koehrsen M."/>
            <person name="Engels R."/>
            <person name="Montgomery P."/>
            <person name="Pearson M."/>
            <person name="Howarth C."/>
            <person name="Larson L."/>
            <person name="White J."/>
            <person name="O'Leary S."/>
            <person name="Kodira C."/>
            <person name="Zeng Q."/>
            <person name="Yandava C."/>
            <person name="Alvarado L."/>
            <person name="Longcore J."/>
            <person name="James T."/>
        </authorList>
    </citation>
    <scope>NUCLEOTIDE SEQUENCE [LARGE SCALE GENOMIC DNA]</scope>
    <source>
        <strain evidence="12 13">JEL423</strain>
    </source>
</reference>
<dbReference type="Pfam" id="PF23383">
    <property type="entry name" value="Beta-prop_IFT140_1st"/>
    <property type="match status" value="2"/>
</dbReference>
<feature type="domain" description="IFT140 first beta-propeller" evidence="8">
    <location>
        <begin position="9"/>
        <end position="148"/>
    </location>
</feature>
<evidence type="ECO:0000256" key="6">
    <source>
        <dbReference type="ARBA" id="ARBA00023273"/>
    </source>
</evidence>
<dbReference type="STRING" id="403673.A0A177WIJ7"/>
<keyword evidence="3" id="KW-0677">Repeat</keyword>
<proteinExistence type="predicted"/>
<feature type="repeat" description="WD" evidence="7">
    <location>
        <begin position="89"/>
        <end position="130"/>
    </location>
</feature>
<dbReference type="GO" id="GO:0030991">
    <property type="term" value="C:intraciliary transport particle A"/>
    <property type="evidence" value="ECO:0007669"/>
    <property type="project" value="TreeGrafter"/>
</dbReference>
<dbReference type="PANTHER" id="PTHR15722:SF7">
    <property type="entry name" value="INTRAFLAGELLAR TRANSPORT PROTEIN 140 HOMOLOG"/>
    <property type="match status" value="1"/>
</dbReference>
<evidence type="ECO:0000259" key="11">
    <source>
        <dbReference type="Pfam" id="PF24762"/>
    </source>
</evidence>
<evidence type="ECO:0000256" key="2">
    <source>
        <dbReference type="ARBA" id="ARBA00022574"/>
    </source>
</evidence>
<comment type="subcellular location">
    <subcellularLocation>
        <location evidence="1">Cell projection</location>
        <location evidence="1">Cilium</location>
    </subcellularLocation>
</comment>
<dbReference type="GO" id="GO:0005930">
    <property type="term" value="C:axoneme"/>
    <property type="evidence" value="ECO:0007669"/>
    <property type="project" value="TreeGrafter"/>
</dbReference>
<evidence type="ECO:0000256" key="4">
    <source>
        <dbReference type="ARBA" id="ARBA00022803"/>
    </source>
</evidence>
<evidence type="ECO:0000313" key="13">
    <source>
        <dbReference type="Proteomes" id="UP000077115"/>
    </source>
</evidence>
<feature type="domain" description="IFT140 second beta-propeller" evidence="9">
    <location>
        <begin position="374"/>
        <end position="538"/>
    </location>
</feature>
<dbReference type="InterPro" id="IPR056155">
    <property type="entry name" value="Beta-prop_IFT140_2nd"/>
</dbReference>
<dbReference type="GO" id="GO:0035721">
    <property type="term" value="P:intraciliary retrograde transport"/>
    <property type="evidence" value="ECO:0007669"/>
    <property type="project" value="TreeGrafter"/>
</dbReference>
<dbReference type="Pfam" id="PF24760">
    <property type="entry name" value="TPR_IF140_C"/>
    <property type="match status" value="1"/>
</dbReference>
<dbReference type="Gene3D" id="1.25.40.470">
    <property type="match status" value="1"/>
</dbReference>
<dbReference type="OrthoDB" id="10258787at2759"/>
<dbReference type="InterPro" id="IPR015943">
    <property type="entry name" value="WD40/YVTN_repeat-like_dom_sf"/>
</dbReference>
<evidence type="ECO:0000259" key="9">
    <source>
        <dbReference type="Pfam" id="PF23385"/>
    </source>
</evidence>
<dbReference type="Gene3D" id="2.130.10.10">
    <property type="entry name" value="YVTN repeat-like/Quinoprotein amine dehydrogenase"/>
    <property type="match status" value="2"/>
</dbReference>
<dbReference type="InterPro" id="IPR056168">
    <property type="entry name" value="TPR_IF140/IFT172/WDR19"/>
</dbReference>
<dbReference type="Pfam" id="PF24762">
    <property type="entry name" value="TPR_IF140-IFT172"/>
    <property type="match status" value="1"/>
</dbReference>